<dbReference type="InterPro" id="IPR052913">
    <property type="entry name" value="Glycopeptide_resist_protein"/>
</dbReference>
<sequence length="319" mass="34931">MGKIFQGSFAVAAILVILVGCQKEVKVVATHKVLAAQALETRAIEKELPVSIDVIDPFTKEIIRSFVPREMQYDVNEEAFREELEAWAKDLATGTDEAKGYDQRMVLDRIGADGQIIKGKPRVILKEAELVERVLAAVEKGGTVELPLEVQESQYNPEEVQSLGEVVLASYTTYFDSSVIGRAKNIELSAAAINNIILGVGDIFSYNEVVGPRTVERGYQKAMEIVNKELVEGIGGGICQTSSTLFNAVDQVGVEYVEWHHHSINIGYVPVGRDATVSWGGPDFRFQNKKSVPMLIKAYVNGGSITVEVRTSQANASQL</sequence>
<name>A0A3S0IAR8_9BACI</name>
<protein>
    <recommendedName>
        <fullName evidence="3">Vancomycin resistance protein</fullName>
    </recommendedName>
</protein>
<evidence type="ECO:0008006" key="3">
    <source>
        <dbReference type="Google" id="ProtNLM"/>
    </source>
</evidence>
<reference evidence="1 2" key="1">
    <citation type="submission" date="2018-12" db="EMBL/GenBank/DDBJ databases">
        <title>Bacillus yapensis draft genome sequence.</title>
        <authorList>
            <person name="Yu L."/>
            <person name="Xu X."/>
            <person name="Tang X."/>
        </authorList>
    </citation>
    <scope>NUCLEOTIDE SEQUENCE [LARGE SCALE GENOMIC DNA]</scope>
    <source>
        <strain evidence="1 2">XXST-01</strain>
    </source>
</reference>
<dbReference type="InterPro" id="IPR007391">
    <property type="entry name" value="Vancomycin_resist_VanW"/>
</dbReference>
<dbReference type="AlphaFoldDB" id="A0A3S0IAR8"/>
<proteinExistence type="predicted"/>
<accession>A0A3S0IAR8</accession>
<gene>
    <name evidence="1" type="ORF">EKG37_15815</name>
</gene>
<evidence type="ECO:0000313" key="1">
    <source>
        <dbReference type="EMBL" id="RTR29198.1"/>
    </source>
</evidence>
<dbReference type="PANTHER" id="PTHR35788:SF1">
    <property type="entry name" value="EXPORTED PROTEIN"/>
    <property type="match status" value="1"/>
</dbReference>
<dbReference type="Pfam" id="PF04294">
    <property type="entry name" value="VanW"/>
    <property type="match status" value="1"/>
</dbReference>
<evidence type="ECO:0000313" key="2">
    <source>
        <dbReference type="Proteomes" id="UP000271374"/>
    </source>
</evidence>
<comment type="caution">
    <text evidence="1">The sequence shown here is derived from an EMBL/GenBank/DDBJ whole genome shotgun (WGS) entry which is preliminary data.</text>
</comment>
<dbReference type="PANTHER" id="PTHR35788">
    <property type="entry name" value="EXPORTED PROTEIN-RELATED"/>
    <property type="match status" value="1"/>
</dbReference>
<dbReference type="Proteomes" id="UP000271374">
    <property type="component" value="Unassembled WGS sequence"/>
</dbReference>
<dbReference type="EMBL" id="RXNT01000013">
    <property type="protein sequence ID" value="RTR29198.1"/>
    <property type="molecule type" value="Genomic_DNA"/>
</dbReference>
<organism evidence="1 2">
    <name type="scientific">Bacillus yapensis</name>
    <dbReference type="NCBI Taxonomy" id="2492960"/>
    <lineage>
        <taxon>Bacteria</taxon>
        <taxon>Bacillati</taxon>
        <taxon>Bacillota</taxon>
        <taxon>Bacilli</taxon>
        <taxon>Bacillales</taxon>
        <taxon>Bacillaceae</taxon>
        <taxon>Bacillus</taxon>
    </lineage>
</organism>
<keyword evidence="2" id="KW-1185">Reference proteome</keyword>
<dbReference type="RefSeq" id="WP_126409769.1">
    <property type="nucleotide sequence ID" value="NZ_RXNT01000013.1"/>
</dbReference>
<dbReference type="PROSITE" id="PS51257">
    <property type="entry name" value="PROKAR_LIPOPROTEIN"/>
    <property type="match status" value="1"/>
</dbReference>
<dbReference type="OrthoDB" id="9813301at2"/>